<proteinExistence type="predicted"/>
<organism evidence="1 2">
    <name type="scientific">Tetranychus urticae</name>
    <name type="common">Two-spotted spider mite</name>
    <dbReference type="NCBI Taxonomy" id="32264"/>
    <lineage>
        <taxon>Eukaryota</taxon>
        <taxon>Metazoa</taxon>
        <taxon>Ecdysozoa</taxon>
        <taxon>Arthropoda</taxon>
        <taxon>Chelicerata</taxon>
        <taxon>Arachnida</taxon>
        <taxon>Acari</taxon>
        <taxon>Acariformes</taxon>
        <taxon>Trombidiformes</taxon>
        <taxon>Prostigmata</taxon>
        <taxon>Eleutherengona</taxon>
        <taxon>Raphignathae</taxon>
        <taxon>Tetranychoidea</taxon>
        <taxon>Tetranychidae</taxon>
        <taxon>Tetranychus</taxon>
    </lineage>
</organism>
<dbReference type="EMBL" id="CAEY01001896">
    <property type="status" value="NOT_ANNOTATED_CDS"/>
    <property type="molecule type" value="Genomic_DNA"/>
</dbReference>
<dbReference type="EnsemblMetazoa" id="tetur07g07560.1">
    <property type="protein sequence ID" value="tetur07g07560.1"/>
    <property type="gene ID" value="tetur07g07560"/>
</dbReference>
<keyword evidence="2" id="KW-1185">Reference proteome</keyword>
<sequence>MKNIEDWFDEFSGTPLEEISRTRIPFLRIGWNTQLIRMREFGFLHDSSMVPTK</sequence>
<dbReference type="Proteomes" id="UP000015104">
    <property type="component" value="Unassembled WGS sequence"/>
</dbReference>
<dbReference type="AlphaFoldDB" id="T1KA79"/>
<dbReference type="HOGENOM" id="CLU_3071278_0_0_1"/>
<accession>T1KA79</accession>
<evidence type="ECO:0000313" key="1">
    <source>
        <dbReference type="EnsemblMetazoa" id="tetur07g07560.1"/>
    </source>
</evidence>
<name>T1KA79_TETUR</name>
<reference evidence="2" key="1">
    <citation type="submission" date="2011-08" db="EMBL/GenBank/DDBJ databases">
        <authorList>
            <person name="Rombauts S."/>
        </authorList>
    </citation>
    <scope>NUCLEOTIDE SEQUENCE</scope>
    <source>
        <strain evidence="2">London</strain>
    </source>
</reference>
<reference evidence="1" key="2">
    <citation type="submission" date="2015-06" db="UniProtKB">
        <authorList>
            <consortium name="EnsemblMetazoa"/>
        </authorList>
    </citation>
    <scope>IDENTIFICATION</scope>
</reference>
<evidence type="ECO:0000313" key="2">
    <source>
        <dbReference type="Proteomes" id="UP000015104"/>
    </source>
</evidence>
<protein>
    <submittedName>
        <fullName evidence="1">Uncharacterized protein</fullName>
    </submittedName>
</protein>